<gene>
    <name evidence="2" type="ORF">ACFS25_21025</name>
</gene>
<name>A0ABW6ANV7_9BACT</name>
<dbReference type="Proteomes" id="UP001597512">
    <property type="component" value="Unassembled WGS sequence"/>
</dbReference>
<dbReference type="EMBL" id="JBHUOM010000023">
    <property type="protein sequence ID" value="MFD2936277.1"/>
    <property type="molecule type" value="Genomic_DNA"/>
</dbReference>
<organism evidence="2 3">
    <name type="scientific">Spirosoma flavum</name>
    <dbReference type="NCBI Taxonomy" id="2048557"/>
    <lineage>
        <taxon>Bacteria</taxon>
        <taxon>Pseudomonadati</taxon>
        <taxon>Bacteroidota</taxon>
        <taxon>Cytophagia</taxon>
        <taxon>Cytophagales</taxon>
        <taxon>Cytophagaceae</taxon>
        <taxon>Spirosoma</taxon>
    </lineage>
</organism>
<feature type="chain" id="PRO_5047266858" evidence="1">
    <location>
        <begin position="23"/>
        <end position="247"/>
    </location>
</feature>
<comment type="caution">
    <text evidence="2">The sequence shown here is derived from an EMBL/GenBank/DDBJ whole genome shotgun (WGS) entry which is preliminary data.</text>
</comment>
<keyword evidence="1" id="KW-0732">Signal</keyword>
<accession>A0ABW6ANV7</accession>
<sequence>MHVYFLINALVIYVLSSSTILATCVVVTRTDTQIIVGADSRRQVFSAEGTFKEYTNIGCKIRQCGKFFYTLVGVNDVLQIHHANLLAGENLQIDNLINTYAERMSYDYNIYINGLRNQNIELFNNNFYPYNIFTEMAFVGIENDVPQVRIIEFCNTNLPDAAVNVRFRIKTNPPLVVLGYKSSFNKLTSEAKYEMIVKSKTNSIGVIKELIENQEKLSPKEVGTPIDILQIDSKGPVWVARKPECMD</sequence>
<dbReference type="RefSeq" id="WP_381504934.1">
    <property type="nucleotide sequence ID" value="NZ_JBHUOM010000023.1"/>
</dbReference>
<evidence type="ECO:0000256" key="1">
    <source>
        <dbReference type="SAM" id="SignalP"/>
    </source>
</evidence>
<evidence type="ECO:0000313" key="2">
    <source>
        <dbReference type="EMBL" id="MFD2936277.1"/>
    </source>
</evidence>
<reference evidence="3" key="1">
    <citation type="journal article" date="2019" name="Int. J. Syst. Evol. Microbiol.">
        <title>The Global Catalogue of Microorganisms (GCM) 10K type strain sequencing project: providing services to taxonomists for standard genome sequencing and annotation.</title>
        <authorList>
            <consortium name="The Broad Institute Genomics Platform"/>
            <consortium name="The Broad Institute Genome Sequencing Center for Infectious Disease"/>
            <person name="Wu L."/>
            <person name="Ma J."/>
        </authorList>
    </citation>
    <scope>NUCLEOTIDE SEQUENCE [LARGE SCALE GENOMIC DNA]</scope>
    <source>
        <strain evidence="3">KCTC 52490</strain>
    </source>
</reference>
<keyword evidence="3" id="KW-1185">Reference proteome</keyword>
<feature type="signal peptide" evidence="1">
    <location>
        <begin position="1"/>
        <end position="22"/>
    </location>
</feature>
<protein>
    <submittedName>
        <fullName evidence="2">Uncharacterized protein</fullName>
    </submittedName>
</protein>
<evidence type="ECO:0000313" key="3">
    <source>
        <dbReference type="Proteomes" id="UP001597512"/>
    </source>
</evidence>
<proteinExistence type="predicted"/>